<sequence>MLKNNVATVPATKNAAPATPPPSTTTDGTSSPKAINFSTPGATQPFSEPFFPSTSSVSTPPIAPSSPTPSAAAPLKLTSSVPGGTPLNALSYVKQPSKPLLALEDSEYPSWLWNLTVDPNAPKSNMDGGIDLSAMTKKMRAKHERKQAKLREGMERPVPMHEQSRDLTSAEEGAMEYAQKRRELTHSMRGARRKDIREANFLRSM</sequence>
<dbReference type="PANTHER" id="PTHR28595:SF1">
    <property type="entry name" value="LARGE RIBOSOMAL SUBUNIT PROTEIN ML54"/>
    <property type="match status" value="1"/>
</dbReference>
<name>A0ABR0K849_9EURO</name>
<evidence type="ECO:0000256" key="6">
    <source>
        <dbReference type="ARBA" id="ARBA00033752"/>
    </source>
</evidence>
<feature type="compositionally biased region" description="Low complexity" evidence="8">
    <location>
        <begin position="7"/>
        <end position="17"/>
    </location>
</feature>
<proteinExistence type="inferred from homology"/>
<protein>
    <recommendedName>
        <fullName evidence="7">Large ribosomal subunit protein mL54</fullName>
    </recommendedName>
</protein>
<evidence type="ECO:0000313" key="9">
    <source>
        <dbReference type="EMBL" id="KAK5091851.1"/>
    </source>
</evidence>
<evidence type="ECO:0000256" key="3">
    <source>
        <dbReference type="ARBA" id="ARBA00022980"/>
    </source>
</evidence>
<evidence type="ECO:0000313" key="10">
    <source>
        <dbReference type="Proteomes" id="UP001345013"/>
    </source>
</evidence>
<dbReference type="Pfam" id="PF08561">
    <property type="entry name" value="Ribosomal_L37"/>
    <property type="match status" value="1"/>
</dbReference>
<feature type="region of interest" description="Disordered" evidence="8">
    <location>
        <begin position="182"/>
        <end position="205"/>
    </location>
</feature>
<dbReference type="PANTHER" id="PTHR28595">
    <property type="entry name" value="39S RIBOSOMAL PROTEIN L54, MITOCHONDRIAL"/>
    <property type="match status" value="1"/>
</dbReference>
<evidence type="ECO:0000256" key="4">
    <source>
        <dbReference type="ARBA" id="ARBA00023128"/>
    </source>
</evidence>
<organism evidence="9 10">
    <name type="scientific">Lithohypha guttulata</name>
    <dbReference type="NCBI Taxonomy" id="1690604"/>
    <lineage>
        <taxon>Eukaryota</taxon>
        <taxon>Fungi</taxon>
        <taxon>Dikarya</taxon>
        <taxon>Ascomycota</taxon>
        <taxon>Pezizomycotina</taxon>
        <taxon>Eurotiomycetes</taxon>
        <taxon>Chaetothyriomycetidae</taxon>
        <taxon>Chaetothyriales</taxon>
        <taxon>Trichomeriaceae</taxon>
        <taxon>Lithohypha</taxon>
    </lineage>
</organism>
<comment type="caution">
    <text evidence="9">The sequence shown here is derived from an EMBL/GenBank/DDBJ whole genome shotgun (WGS) entry which is preliminary data.</text>
</comment>
<keyword evidence="5" id="KW-0687">Ribonucleoprotein</keyword>
<evidence type="ECO:0000256" key="1">
    <source>
        <dbReference type="ARBA" id="ARBA00004173"/>
    </source>
</evidence>
<accession>A0ABR0K849</accession>
<keyword evidence="10" id="KW-1185">Reference proteome</keyword>
<evidence type="ECO:0000256" key="7">
    <source>
        <dbReference type="ARBA" id="ARBA00035179"/>
    </source>
</evidence>
<keyword evidence="2" id="KW-0809">Transit peptide</keyword>
<feature type="compositionally biased region" description="Basic and acidic residues" evidence="8">
    <location>
        <begin position="193"/>
        <end position="205"/>
    </location>
</feature>
<keyword evidence="4" id="KW-0496">Mitochondrion</keyword>
<keyword evidence="3" id="KW-0689">Ribosomal protein</keyword>
<gene>
    <name evidence="9" type="ORF">LTR24_005747</name>
</gene>
<comment type="subcellular location">
    <subcellularLocation>
        <location evidence="1">Mitochondrion</location>
    </subcellularLocation>
</comment>
<comment type="similarity">
    <text evidence="6">Belongs to the mitochondrion-specific ribosomal protein mL54 family.</text>
</comment>
<dbReference type="EMBL" id="JAVRRG010000068">
    <property type="protein sequence ID" value="KAK5091851.1"/>
    <property type="molecule type" value="Genomic_DNA"/>
</dbReference>
<evidence type="ECO:0000256" key="8">
    <source>
        <dbReference type="SAM" id="MobiDB-lite"/>
    </source>
</evidence>
<feature type="compositionally biased region" description="Low complexity" evidence="8">
    <location>
        <begin position="45"/>
        <end position="60"/>
    </location>
</feature>
<feature type="region of interest" description="Disordered" evidence="8">
    <location>
        <begin position="1"/>
        <end position="79"/>
    </location>
</feature>
<feature type="region of interest" description="Disordered" evidence="8">
    <location>
        <begin position="147"/>
        <end position="170"/>
    </location>
</feature>
<evidence type="ECO:0000256" key="5">
    <source>
        <dbReference type="ARBA" id="ARBA00023274"/>
    </source>
</evidence>
<feature type="compositionally biased region" description="Basic and acidic residues" evidence="8">
    <location>
        <begin position="147"/>
        <end position="165"/>
    </location>
</feature>
<evidence type="ECO:0000256" key="2">
    <source>
        <dbReference type="ARBA" id="ARBA00022946"/>
    </source>
</evidence>
<dbReference type="InterPro" id="IPR013870">
    <property type="entry name" value="Ribosomal_mL54"/>
</dbReference>
<dbReference type="Proteomes" id="UP001345013">
    <property type="component" value="Unassembled WGS sequence"/>
</dbReference>
<reference evidence="9 10" key="1">
    <citation type="submission" date="2023-08" db="EMBL/GenBank/DDBJ databases">
        <title>Black Yeasts Isolated from many extreme environments.</title>
        <authorList>
            <person name="Coleine C."/>
            <person name="Stajich J.E."/>
            <person name="Selbmann L."/>
        </authorList>
    </citation>
    <scope>NUCLEOTIDE SEQUENCE [LARGE SCALE GENOMIC DNA]</scope>
    <source>
        <strain evidence="9 10">CCFEE 5885</strain>
    </source>
</reference>